<dbReference type="PROSITE" id="PS50846">
    <property type="entry name" value="HMA_2"/>
    <property type="match status" value="1"/>
</dbReference>
<dbReference type="Gene3D" id="3.30.70.100">
    <property type="match status" value="1"/>
</dbReference>
<comment type="caution">
    <text evidence="17">The sequence shown here is derived from an EMBL/GenBank/DDBJ whole genome shotgun (WGS) entry which is preliminary data.</text>
</comment>
<evidence type="ECO:0000313" key="18">
    <source>
        <dbReference type="Proteomes" id="UP000245379"/>
    </source>
</evidence>
<feature type="domain" description="HMA" evidence="16">
    <location>
        <begin position="131"/>
        <end position="197"/>
    </location>
</feature>
<evidence type="ECO:0000256" key="5">
    <source>
        <dbReference type="ARBA" id="ARBA00022466"/>
    </source>
</evidence>
<dbReference type="AlphaFoldDB" id="A0A317ENS7"/>
<evidence type="ECO:0000256" key="15">
    <source>
        <dbReference type="SAM" id="Phobius"/>
    </source>
</evidence>
<dbReference type="RefSeq" id="WP_109923893.1">
    <property type="nucleotide sequence ID" value="NZ_QGNZ01000001.1"/>
</dbReference>
<keyword evidence="11 15" id="KW-1133">Transmembrane helix</keyword>
<protein>
    <recommendedName>
        <fullName evidence="3">Mercuric transport protein MerT</fullName>
    </recommendedName>
    <alternativeName>
        <fullName evidence="13">Mercury ion transport protein</fullName>
    </alternativeName>
</protein>
<dbReference type="InterPro" id="IPR003457">
    <property type="entry name" value="Transprt_MerT"/>
</dbReference>
<keyword evidence="6" id="KW-1003">Cell membrane</keyword>
<feature type="transmembrane region" description="Helical" evidence="15">
    <location>
        <begin position="47"/>
        <end position="66"/>
    </location>
</feature>
<evidence type="ECO:0000256" key="7">
    <source>
        <dbReference type="ARBA" id="ARBA00022519"/>
    </source>
</evidence>
<evidence type="ECO:0000256" key="8">
    <source>
        <dbReference type="ARBA" id="ARBA00022692"/>
    </source>
</evidence>
<evidence type="ECO:0000256" key="12">
    <source>
        <dbReference type="ARBA" id="ARBA00023136"/>
    </source>
</evidence>
<dbReference type="Pfam" id="PF00403">
    <property type="entry name" value="HMA"/>
    <property type="match status" value="1"/>
</dbReference>
<dbReference type="Pfam" id="PF02411">
    <property type="entry name" value="MerT"/>
    <property type="match status" value="1"/>
</dbReference>
<keyword evidence="18" id="KW-1185">Reference proteome</keyword>
<gene>
    <name evidence="17" type="primary">merTP</name>
    <name evidence="17" type="ORF">DHW03_00965</name>
</gene>
<name>A0A317ENS7_9SPHI</name>
<organism evidence="17 18">
    <name type="scientific">Pedobacter yonginense</name>
    <dbReference type="NCBI Taxonomy" id="651869"/>
    <lineage>
        <taxon>Bacteria</taxon>
        <taxon>Pseudomonadati</taxon>
        <taxon>Bacteroidota</taxon>
        <taxon>Sphingobacteriia</taxon>
        <taxon>Sphingobacteriales</taxon>
        <taxon>Sphingobacteriaceae</taxon>
        <taxon>Pedobacter</taxon>
    </lineage>
</organism>
<comment type="function">
    <text evidence="14">Involved in mercury resistance. Probably transfers a mercuric ion from the periplasmic Hg(2+)-binding protein MerP to the cytoplasmic mercuric reductase MerA.</text>
</comment>
<feature type="transmembrane region" description="Helical" evidence="15">
    <location>
        <begin position="92"/>
        <end position="109"/>
    </location>
</feature>
<dbReference type="SUPFAM" id="SSF55008">
    <property type="entry name" value="HMA, heavy metal-associated domain"/>
    <property type="match status" value="1"/>
</dbReference>
<comment type="subcellular location">
    <subcellularLocation>
        <location evidence="1">Cell inner membrane</location>
        <topology evidence="1">Multi-pass membrane protein</topology>
    </subcellularLocation>
</comment>
<evidence type="ECO:0000256" key="6">
    <source>
        <dbReference type="ARBA" id="ARBA00022475"/>
    </source>
</evidence>
<keyword evidence="5" id="KW-0475">Mercuric resistance</keyword>
<evidence type="ECO:0000256" key="11">
    <source>
        <dbReference type="ARBA" id="ARBA00022989"/>
    </source>
</evidence>
<dbReference type="Proteomes" id="UP000245379">
    <property type="component" value="Unassembled WGS sequence"/>
</dbReference>
<evidence type="ECO:0000256" key="1">
    <source>
        <dbReference type="ARBA" id="ARBA00004429"/>
    </source>
</evidence>
<dbReference type="GO" id="GO:0015097">
    <property type="term" value="F:mercury ion transmembrane transporter activity"/>
    <property type="evidence" value="ECO:0007669"/>
    <property type="project" value="InterPro"/>
</dbReference>
<evidence type="ECO:0000256" key="10">
    <source>
        <dbReference type="ARBA" id="ARBA00022914"/>
    </source>
</evidence>
<dbReference type="InterPro" id="IPR006121">
    <property type="entry name" value="HMA_dom"/>
</dbReference>
<keyword evidence="10" id="KW-0476">Mercury</keyword>
<comment type="similarity">
    <text evidence="2">Belongs to the MerT family.</text>
</comment>
<evidence type="ECO:0000256" key="3">
    <source>
        <dbReference type="ARBA" id="ARBA00017053"/>
    </source>
</evidence>
<dbReference type="CDD" id="cd00371">
    <property type="entry name" value="HMA"/>
    <property type="match status" value="1"/>
</dbReference>
<dbReference type="NCBIfam" id="NF033556">
    <property type="entry name" value="MerTP_fusion"/>
    <property type="match status" value="1"/>
</dbReference>
<dbReference type="GO" id="GO:0046872">
    <property type="term" value="F:metal ion binding"/>
    <property type="evidence" value="ECO:0007669"/>
    <property type="project" value="UniProtKB-KW"/>
</dbReference>
<sequence length="202" mass="21957">MSTGLKKSWIAGLFAAFTASLCCIAPLFAVIGGAGSASTYFGWIEPYRPYIIGLTILVFTLAWYNLLKPKNVQKDNCGCEVQKKSFMVSKKFLMVVTVVSALLITFPYYSSLLYANPKTVPINGTVNKKLASVKFSIEGMSCEGCTSHIDGGLTGISGIASSTTSFEQRMALVSYNPDSITADSISRKIRKIGYRNKIISKK</sequence>
<keyword evidence="4" id="KW-0813">Transport</keyword>
<dbReference type="EMBL" id="QGNZ01000001">
    <property type="protein sequence ID" value="PWS28461.1"/>
    <property type="molecule type" value="Genomic_DNA"/>
</dbReference>
<evidence type="ECO:0000256" key="2">
    <source>
        <dbReference type="ARBA" id="ARBA00008224"/>
    </source>
</evidence>
<proteinExistence type="inferred from homology"/>
<keyword evidence="9" id="KW-0479">Metal-binding</keyword>
<evidence type="ECO:0000259" key="16">
    <source>
        <dbReference type="PROSITE" id="PS50846"/>
    </source>
</evidence>
<dbReference type="GO" id="GO:0005886">
    <property type="term" value="C:plasma membrane"/>
    <property type="evidence" value="ECO:0007669"/>
    <property type="project" value="UniProtKB-SubCell"/>
</dbReference>
<dbReference type="FunFam" id="3.30.70.100:FF:000001">
    <property type="entry name" value="ATPase copper transporting beta"/>
    <property type="match status" value="1"/>
</dbReference>
<keyword evidence="7" id="KW-0997">Cell inner membrane</keyword>
<keyword evidence="8 15" id="KW-0812">Transmembrane</keyword>
<dbReference type="Gene3D" id="1.10.287.910">
    <property type="entry name" value="bacterial mercury transporter, merf"/>
    <property type="match status" value="1"/>
</dbReference>
<keyword evidence="12 15" id="KW-0472">Membrane</keyword>
<accession>A0A317ENS7</accession>
<dbReference type="InterPro" id="IPR036163">
    <property type="entry name" value="HMA_dom_sf"/>
</dbReference>
<evidence type="ECO:0000256" key="9">
    <source>
        <dbReference type="ARBA" id="ARBA00022723"/>
    </source>
</evidence>
<reference evidence="17 18" key="1">
    <citation type="submission" date="2018-05" db="EMBL/GenBank/DDBJ databases">
        <title>Pedobacter paludis sp. nov., isolated from wetland soil.</title>
        <authorList>
            <person name="Zhang Y."/>
            <person name="Wang G."/>
        </authorList>
    </citation>
    <scope>NUCLEOTIDE SEQUENCE [LARGE SCALE GENOMIC DNA]</scope>
    <source>
        <strain evidence="17 18">KCTC22721</strain>
    </source>
</reference>
<evidence type="ECO:0000256" key="13">
    <source>
        <dbReference type="ARBA" id="ARBA00030934"/>
    </source>
</evidence>
<evidence type="ECO:0000313" key="17">
    <source>
        <dbReference type="EMBL" id="PWS28461.1"/>
    </source>
</evidence>
<evidence type="ECO:0000256" key="14">
    <source>
        <dbReference type="ARBA" id="ARBA00045720"/>
    </source>
</evidence>
<evidence type="ECO:0000256" key="4">
    <source>
        <dbReference type="ARBA" id="ARBA00022448"/>
    </source>
</evidence>
<dbReference type="OrthoDB" id="1493145at2"/>